<organism evidence="1 2">
    <name type="scientific">Grifola frondosa</name>
    <name type="common">Maitake</name>
    <name type="synonym">Polyporus frondosus</name>
    <dbReference type="NCBI Taxonomy" id="5627"/>
    <lineage>
        <taxon>Eukaryota</taxon>
        <taxon>Fungi</taxon>
        <taxon>Dikarya</taxon>
        <taxon>Basidiomycota</taxon>
        <taxon>Agaricomycotina</taxon>
        <taxon>Agaricomycetes</taxon>
        <taxon>Polyporales</taxon>
        <taxon>Grifolaceae</taxon>
        <taxon>Grifola</taxon>
    </lineage>
</organism>
<protein>
    <submittedName>
        <fullName evidence="1">Uncharacterized protein</fullName>
    </submittedName>
</protein>
<evidence type="ECO:0000313" key="2">
    <source>
        <dbReference type="Proteomes" id="UP000092993"/>
    </source>
</evidence>
<name>A0A1C7MJC4_GRIFR</name>
<comment type="caution">
    <text evidence="1">The sequence shown here is derived from an EMBL/GenBank/DDBJ whole genome shotgun (WGS) entry which is preliminary data.</text>
</comment>
<evidence type="ECO:0000313" key="1">
    <source>
        <dbReference type="EMBL" id="OBZ76920.1"/>
    </source>
</evidence>
<gene>
    <name evidence="1" type="ORF">A0H81_03466</name>
</gene>
<reference evidence="1 2" key="1">
    <citation type="submission" date="2016-03" db="EMBL/GenBank/DDBJ databases">
        <title>Whole genome sequencing of Grifola frondosa 9006-11.</title>
        <authorList>
            <person name="Min B."/>
            <person name="Park H."/>
            <person name="Kim J.-G."/>
            <person name="Cho H."/>
            <person name="Oh Y.-L."/>
            <person name="Kong W.-S."/>
            <person name="Choi I.-G."/>
        </authorList>
    </citation>
    <scope>NUCLEOTIDE SEQUENCE [LARGE SCALE GENOMIC DNA]</scope>
    <source>
        <strain evidence="1 2">9006-11</strain>
    </source>
</reference>
<dbReference type="AlphaFoldDB" id="A0A1C7MJC4"/>
<sequence length="223" mass="24923">MFATNVTAIRTYAPTGTAKMIMELDLSSTQYGDIIIRTPAYLSRNTMLFRLYKFVNINHRAARMFSLRCVPSNVDMSSDPITFCLTGRVAVLHFLTDTGEPCENINIGIDLILNPPLAIFLRRLYVGKCMGFQSGGSQQSIPHPFTNIYDATQTSNLTLVTDTVPHASISLDDIVLVKCQLHRERLTQHAGHDDMWSMWSCTFVLDSISLLYVAPPSIDTVDI</sequence>
<proteinExistence type="predicted"/>
<keyword evidence="2" id="KW-1185">Reference proteome</keyword>
<dbReference type="Proteomes" id="UP000092993">
    <property type="component" value="Unassembled WGS sequence"/>
</dbReference>
<accession>A0A1C7MJC4</accession>
<dbReference type="EMBL" id="LUGG01000003">
    <property type="protein sequence ID" value="OBZ76920.1"/>
    <property type="molecule type" value="Genomic_DNA"/>
</dbReference>